<feature type="domain" description="Nudix hydrolase" evidence="5">
    <location>
        <begin position="30"/>
        <end position="169"/>
    </location>
</feature>
<evidence type="ECO:0000256" key="3">
    <source>
        <dbReference type="ARBA" id="ARBA00022801"/>
    </source>
</evidence>
<protein>
    <submittedName>
        <fullName evidence="6">GDP-mannose mannosyl hydrolase</fullName>
    </submittedName>
</protein>
<dbReference type="Gene3D" id="3.90.79.10">
    <property type="entry name" value="Nucleoside Triphosphate Pyrophosphohydrolase"/>
    <property type="match status" value="1"/>
</dbReference>
<organism evidence="6 7">
    <name type="scientific">Halomonas rhizosphaerae</name>
    <dbReference type="NCBI Taxonomy" id="3043296"/>
    <lineage>
        <taxon>Bacteria</taxon>
        <taxon>Pseudomonadati</taxon>
        <taxon>Pseudomonadota</taxon>
        <taxon>Gammaproteobacteria</taxon>
        <taxon>Oceanospirillales</taxon>
        <taxon>Halomonadaceae</taxon>
        <taxon>Halomonas</taxon>
    </lineage>
</organism>
<dbReference type="InterPro" id="IPR000086">
    <property type="entry name" value="NUDIX_hydrolase_dom"/>
</dbReference>
<dbReference type="EMBL" id="JASCQP010000013">
    <property type="protein sequence ID" value="MDI5890283.1"/>
    <property type="molecule type" value="Genomic_DNA"/>
</dbReference>
<gene>
    <name evidence="6" type="ORF">QLQ83_04145</name>
</gene>
<sequence length="179" mass="19977">MTTDALRQRDENGGECDGWLGDADFRQVVAHTPLVSLDFVVTDAQGAWLLGQRLNRPAQGYWFVPGGRVRKNETLAAAARRLTETELGRAMMLSDMCSFGVYQHFYSDSMLAPELSTHYVVLAYQVSLSLDLESLPCDQHSRYRWWSPAAIANDPVVHANTRGYLPAVTSLIHEYGDSP</sequence>
<dbReference type="PANTHER" id="PTHR43046:SF12">
    <property type="entry name" value="GDP-MANNOSE MANNOSYL HYDROLASE"/>
    <property type="match status" value="1"/>
</dbReference>
<dbReference type="RefSeq" id="WP_282734297.1">
    <property type="nucleotide sequence ID" value="NZ_JASCQP010000013.1"/>
</dbReference>
<dbReference type="PROSITE" id="PS51462">
    <property type="entry name" value="NUDIX"/>
    <property type="match status" value="1"/>
</dbReference>
<evidence type="ECO:0000256" key="4">
    <source>
        <dbReference type="ARBA" id="ARBA00022842"/>
    </source>
</evidence>
<keyword evidence="3 6" id="KW-0378">Hydrolase</keyword>
<dbReference type="InterPro" id="IPR015797">
    <property type="entry name" value="NUDIX_hydrolase-like_dom_sf"/>
</dbReference>
<dbReference type="CDD" id="cd03430">
    <property type="entry name" value="NUDIX_GDPMH_NudD"/>
    <property type="match status" value="1"/>
</dbReference>
<keyword evidence="7" id="KW-1185">Reference proteome</keyword>
<dbReference type="SUPFAM" id="SSF55811">
    <property type="entry name" value="Nudix"/>
    <property type="match status" value="1"/>
</dbReference>
<reference evidence="6 7" key="1">
    <citation type="submission" date="2023-04" db="EMBL/GenBank/DDBJ databases">
        <title>Halomonas strains isolated from rhizosphere soil.</title>
        <authorList>
            <person name="Xu L."/>
            <person name="Sun J.-Q."/>
        </authorList>
    </citation>
    <scope>NUCLEOTIDE SEQUENCE [LARGE SCALE GENOMIC DNA]</scope>
    <source>
        <strain evidence="6 7">LR5S20</strain>
    </source>
</reference>
<evidence type="ECO:0000313" key="7">
    <source>
        <dbReference type="Proteomes" id="UP001225957"/>
    </source>
</evidence>
<evidence type="ECO:0000256" key="1">
    <source>
        <dbReference type="ARBA" id="ARBA00001946"/>
    </source>
</evidence>
<dbReference type="PANTHER" id="PTHR43046">
    <property type="entry name" value="GDP-MANNOSE MANNOSYL HYDROLASE"/>
    <property type="match status" value="1"/>
</dbReference>
<proteinExistence type="predicted"/>
<dbReference type="Pfam" id="PF00293">
    <property type="entry name" value="NUDIX"/>
    <property type="match status" value="1"/>
</dbReference>
<evidence type="ECO:0000313" key="6">
    <source>
        <dbReference type="EMBL" id="MDI5890283.1"/>
    </source>
</evidence>
<comment type="caution">
    <text evidence="6">The sequence shown here is derived from an EMBL/GenBank/DDBJ whole genome shotgun (WGS) entry which is preliminary data.</text>
</comment>
<dbReference type="PIRSF" id="PIRSF037599">
    <property type="entry name" value="GDPMH"/>
    <property type="match status" value="1"/>
</dbReference>
<name>A0ABT6UYF9_9GAMM</name>
<dbReference type="InterPro" id="IPR033715">
    <property type="entry name" value="GDPMH"/>
</dbReference>
<dbReference type="NCBIfam" id="NF011963">
    <property type="entry name" value="PRK15434.1"/>
    <property type="match status" value="1"/>
</dbReference>
<evidence type="ECO:0000256" key="2">
    <source>
        <dbReference type="ARBA" id="ARBA00022723"/>
    </source>
</evidence>
<evidence type="ECO:0000259" key="5">
    <source>
        <dbReference type="PROSITE" id="PS51462"/>
    </source>
</evidence>
<keyword evidence="2" id="KW-0479">Metal-binding</keyword>
<comment type="cofactor">
    <cofactor evidence="1">
        <name>Mg(2+)</name>
        <dbReference type="ChEBI" id="CHEBI:18420"/>
    </cofactor>
</comment>
<dbReference type="Proteomes" id="UP001225957">
    <property type="component" value="Unassembled WGS sequence"/>
</dbReference>
<accession>A0ABT6UYF9</accession>
<dbReference type="GO" id="GO:0016787">
    <property type="term" value="F:hydrolase activity"/>
    <property type="evidence" value="ECO:0007669"/>
    <property type="project" value="UniProtKB-KW"/>
</dbReference>
<keyword evidence="4" id="KW-0460">Magnesium</keyword>